<dbReference type="Gene3D" id="3.40.630.30">
    <property type="match status" value="1"/>
</dbReference>
<reference evidence="2 3" key="1">
    <citation type="submission" date="2020-09" db="EMBL/GenBank/DDBJ databases">
        <title>Draft genome of Gelidibacter salicanalis PAMC21136.</title>
        <authorList>
            <person name="Park H."/>
        </authorList>
    </citation>
    <scope>NUCLEOTIDE SEQUENCE [LARGE SCALE GENOMIC DNA]</scope>
    <source>
        <strain evidence="2 3">PAMC21136</strain>
    </source>
</reference>
<keyword evidence="3" id="KW-1185">Reference proteome</keyword>
<dbReference type="InterPro" id="IPR000182">
    <property type="entry name" value="GNAT_dom"/>
</dbReference>
<comment type="caution">
    <text evidence="2">The sequence shown here is derived from an EMBL/GenBank/DDBJ whole genome shotgun (WGS) entry which is preliminary data.</text>
</comment>
<evidence type="ECO:0000313" key="3">
    <source>
        <dbReference type="Proteomes" id="UP000662373"/>
    </source>
</evidence>
<dbReference type="Pfam" id="PF00583">
    <property type="entry name" value="Acetyltransf_1"/>
    <property type="match status" value="1"/>
</dbReference>
<dbReference type="SUPFAM" id="SSF55729">
    <property type="entry name" value="Acyl-CoA N-acyltransferases (Nat)"/>
    <property type="match status" value="1"/>
</dbReference>
<evidence type="ECO:0000259" key="1">
    <source>
        <dbReference type="PROSITE" id="PS51186"/>
    </source>
</evidence>
<dbReference type="InterPro" id="IPR016181">
    <property type="entry name" value="Acyl_CoA_acyltransferase"/>
</dbReference>
<dbReference type="CDD" id="cd04301">
    <property type="entry name" value="NAT_SF"/>
    <property type="match status" value="1"/>
</dbReference>
<dbReference type="PANTHER" id="PTHR43617">
    <property type="entry name" value="L-AMINO ACID N-ACETYLTRANSFERASE"/>
    <property type="match status" value="1"/>
</dbReference>
<dbReference type="PROSITE" id="PS51186">
    <property type="entry name" value="GNAT"/>
    <property type="match status" value="1"/>
</dbReference>
<evidence type="ECO:0000313" key="2">
    <source>
        <dbReference type="EMBL" id="MBJ7882646.1"/>
    </source>
</evidence>
<dbReference type="Proteomes" id="UP000662373">
    <property type="component" value="Unassembled WGS sequence"/>
</dbReference>
<sequence length="145" mass="17264">MNLRDAKNTDLEITYRIKSNSIKPYVEKIWSWNEQFQKKTHETNFTASDTKIIERNGKEVGYLVLKETHDDIYIENLLIEKEFQNLGIGKAVMEKIIERASSEKKLIRLQVFKINIKAQKFYKNLGFEKISEKGNHIRMKKNWLQ</sequence>
<feature type="domain" description="N-acetyltransferase" evidence="1">
    <location>
        <begin position="1"/>
        <end position="144"/>
    </location>
</feature>
<accession>A0A934NIW2</accession>
<gene>
    <name evidence="2" type="ORF">JEM65_18580</name>
</gene>
<proteinExistence type="predicted"/>
<protein>
    <submittedName>
        <fullName evidence="2">GNAT family N-acetyltransferase</fullName>
    </submittedName>
</protein>
<dbReference type="AlphaFoldDB" id="A0A934NIW2"/>
<dbReference type="InterPro" id="IPR050276">
    <property type="entry name" value="MshD_Acetyltransferase"/>
</dbReference>
<name>A0A934NIW2_9FLAO</name>
<dbReference type="RefSeq" id="WP_199602880.1">
    <property type="nucleotide sequence ID" value="NZ_JAEHJZ010000050.1"/>
</dbReference>
<dbReference type="EMBL" id="JAEHJZ010000050">
    <property type="protein sequence ID" value="MBJ7882646.1"/>
    <property type="molecule type" value="Genomic_DNA"/>
</dbReference>
<organism evidence="2 3">
    <name type="scientific">Gelidibacter salicanalis</name>
    <dbReference type="NCBI Taxonomy" id="291193"/>
    <lineage>
        <taxon>Bacteria</taxon>
        <taxon>Pseudomonadati</taxon>
        <taxon>Bacteroidota</taxon>
        <taxon>Flavobacteriia</taxon>
        <taxon>Flavobacteriales</taxon>
        <taxon>Flavobacteriaceae</taxon>
        <taxon>Gelidibacter</taxon>
    </lineage>
</organism>
<dbReference type="GO" id="GO:0016747">
    <property type="term" value="F:acyltransferase activity, transferring groups other than amino-acyl groups"/>
    <property type="evidence" value="ECO:0007669"/>
    <property type="project" value="InterPro"/>
</dbReference>